<dbReference type="CDD" id="cd00037">
    <property type="entry name" value="CLECT"/>
    <property type="match status" value="1"/>
</dbReference>
<dbReference type="InterPro" id="IPR018378">
    <property type="entry name" value="C-type_lectin_CS"/>
</dbReference>
<sequence length="120" mass="13415">GCYRVSNDRAIFDDAQQECAAQGGFVSTIHDDDKNIFLLSLFPTRDRHWLGLRRHGSEFVWSDGSNDGYTWWAMGNPVEGLDCVYAQQTVGFNSAWFSASCSDSLHFACQTRPYDAGFSG</sequence>
<dbReference type="InterPro" id="IPR016186">
    <property type="entry name" value="C-type_lectin-like/link_sf"/>
</dbReference>
<keyword evidence="1" id="KW-1015">Disulfide bond</keyword>
<feature type="domain" description="C-type lectin" evidence="2">
    <location>
        <begin position="1"/>
        <end position="110"/>
    </location>
</feature>
<dbReference type="AlphaFoldDB" id="A0AAN5IDT0"/>
<keyword evidence="4" id="KW-1185">Reference proteome</keyword>
<evidence type="ECO:0000259" key="2">
    <source>
        <dbReference type="PROSITE" id="PS50041"/>
    </source>
</evidence>
<dbReference type="Proteomes" id="UP001328107">
    <property type="component" value="Unassembled WGS sequence"/>
</dbReference>
<gene>
    <name evidence="3" type="ORF">PMAYCL1PPCAC_32832</name>
</gene>
<evidence type="ECO:0000313" key="4">
    <source>
        <dbReference type="Proteomes" id="UP001328107"/>
    </source>
</evidence>
<dbReference type="InterPro" id="IPR016187">
    <property type="entry name" value="CTDL_fold"/>
</dbReference>
<feature type="non-terminal residue" evidence="3">
    <location>
        <position position="1"/>
    </location>
</feature>
<dbReference type="EMBL" id="BTRK01000006">
    <property type="protein sequence ID" value="GMR62637.1"/>
    <property type="molecule type" value="Genomic_DNA"/>
</dbReference>
<protein>
    <recommendedName>
        <fullName evidence="2">C-type lectin domain-containing protein</fullName>
    </recommendedName>
</protein>
<dbReference type="Pfam" id="PF00059">
    <property type="entry name" value="Lectin_C"/>
    <property type="match status" value="1"/>
</dbReference>
<dbReference type="PROSITE" id="PS00615">
    <property type="entry name" value="C_TYPE_LECTIN_1"/>
    <property type="match status" value="1"/>
</dbReference>
<dbReference type="PROSITE" id="PS50041">
    <property type="entry name" value="C_TYPE_LECTIN_2"/>
    <property type="match status" value="1"/>
</dbReference>
<reference evidence="4" key="1">
    <citation type="submission" date="2022-10" db="EMBL/GenBank/DDBJ databases">
        <title>Genome assembly of Pristionchus species.</title>
        <authorList>
            <person name="Yoshida K."/>
            <person name="Sommer R.J."/>
        </authorList>
    </citation>
    <scope>NUCLEOTIDE SEQUENCE [LARGE SCALE GENOMIC DNA]</scope>
    <source>
        <strain evidence="4">RS5460</strain>
    </source>
</reference>
<proteinExistence type="predicted"/>
<dbReference type="Gene3D" id="3.10.100.10">
    <property type="entry name" value="Mannose-Binding Protein A, subunit A"/>
    <property type="match status" value="1"/>
</dbReference>
<organism evidence="3 4">
    <name type="scientific">Pristionchus mayeri</name>
    <dbReference type="NCBI Taxonomy" id="1317129"/>
    <lineage>
        <taxon>Eukaryota</taxon>
        <taxon>Metazoa</taxon>
        <taxon>Ecdysozoa</taxon>
        <taxon>Nematoda</taxon>
        <taxon>Chromadorea</taxon>
        <taxon>Rhabditida</taxon>
        <taxon>Rhabditina</taxon>
        <taxon>Diplogasteromorpha</taxon>
        <taxon>Diplogasteroidea</taxon>
        <taxon>Neodiplogasteridae</taxon>
        <taxon>Pristionchus</taxon>
    </lineage>
</organism>
<accession>A0AAN5IDT0</accession>
<dbReference type="PANTHER" id="PTHR31024">
    <property type="entry name" value="C-TYPE LECTIN"/>
    <property type="match status" value="1"/>
</dbReference>
<evidence type="ECO:0000313" key="3">
    <source>
        <dbReference type="EMBL" id="GMR62637.1"/>
    </source>
</evidence>
<dbReference type="InterPro" id="IPR001304">
    <property type="entry name" value="C-type_lectin-like"/>
</dbReference>
<name>A0AAN5IDT0_9BILA</name>
<dbReference type="SUPFAM" id="SSF56436">
    <property type="entry name" value="C-type lectin-like"/>
    <property type="match status" value="1"/>
</dbReference>
<dbReference type="PANTHER" id="PTHR31024:SF3">
    <property type="entry name" value="C-TYPE LECTIN-RELATED"/>
    <property type="match status" value="1"/>
</dbReference>
<feature type="non-terminal residue" evidence="3">
    <location>
        <position position="120"/>
    </location>
</feature>
<dbReference type="SMART" id="SM00034">
    <property type="entry name" value="CLECT"/>
    <property type="match status" value="1"/>
</dbReference>
<comment type="caution">
    <text evidence="3">The sequence shown here is derived from an EMBL/GenBank/DDBJ whole genome shotgun (WGS) entry which is preliminary data.</text>
</comment>
<evidence type="ECO:0000256" key="1">
    <source>
        <dbReference type="ARBA" id="ARBA00023157"/>
    </source>
</evidence>